<dbReference type="InterPro" id="IPR050834">
    <property type="entry name" value="Glycosyltransf_2"/>
</dbReference>
<dbReference type="PANTHER" id="PTHR43685:SF2">
    <property type="entry name" value="GLYCOSYLTRANSFERASE 2-LIKE DOMAIN-CONTAINING PROTEIN"/>
    <property type="match status" value="1"/>
</dbReference>
<sequence>MSVVVATNRASVFIDEALASVAAQTYSRHEVVVVDDGAPDPDAVAAVAERHGARVIHRPAGGVAAARDAGVAEATGTLVAFLDDDDRWHRDRLAAGVAAFIEAPDAIVSYCRIQTVDEAGESVLAAGDQDDRCSRADIVARRTGIFAGNIIVRRDAFEAVGGFDASLRQAEDLDLILRLSAQGRFVFAPDGLVDYRSHGSNTTGRHRELAASIDRILRRHREQSAPLGAELEQAFRESLRRNDRFAWWSALRAAKTAVRERAPAVAASEIWWALRFAPAGLFDGLARRARGIRD</sequence>
<evidence type="ECO:0000313" key="2">
    <source>
        <dbReference type="EMBL" id="KJL42733.1"/>
    </source>
</evidence>
<dbReference type="InterPro" id="IPR029044">
    <property type="entry name" value="Nucleotide-diphossugar_trans"/>
</dbReference>
<keyword evidence="2" id="KW-0328">Glycosyltransferase</keyword>
<dbReference type="STRING" id="92835.RS81_01074"/>
<name>A0A0M2HES1_9MICO</name>
<comment type="caution">
    <text evidence="2">The sequence shown here is derived from an EMBL/GenBank/DDBJ whole genome shotgun (WGS) entry which is preliminary data.</text>
</comment>
<evidence type="ECO:0000259" key="1">
    <source>
        <dbReference type="Pfam" id="PF00535"/>
    </source>
</evidence>
<keyword evidence="3" id="KW-1185">Reference proteome</keyword>
<dbReference type="EC" id="2.4.-.-" evidence="2"/>
<dbReference type="Gene3D" id="3.90.550.10">
    <property type="entry name" value="Spore Coat Polysaccharide Biosynthesis Protein SpsA, Chain A"/>
    <property type="match status" value="1"/>
</dbReference>
<dbReference type="SUPFAM" id="SSF53448">
    <property type="entry name" value="Nucleotide-diphospho-sugar transferases"/>
    <property type="match status" value="1"/>
</dbReference>
<dbReference type="AlphaFoldDB" id="A0A0M2HES1"/>
<accession>A0A0M2HES1</accession>
<gene>
    <name evidence="2" type="primary">epsJ_1</name>
    <name evidence="2" type="ORF">RS81_01074</name>
</gene>
<dbReference type="Proteomes" id="UP000033956">
    <property type="component" value="Unassembled WGS sequence"/>
</dbReference>
<feature type="domain" description="Glycosyltransferase 2-like" evidence="1">
    <location>
        <begin position="2"/>
        <end position="125"/>
    </location>
</feature>
<dbReference type="GO" id="GO:0016757">
    <property type="term" value="F:glycosyltransferase activity"/>
    <property type="evidence" value="ECO:0007669"/>
    <property type="project" value="UniProtKB-KW"/>
</dbReference>
<dbReference type="EMBL" id="JYIZ01000040">
    <property type="protein sequence ID" value="KJL42733.1"/>
    <property type="molecule type" value="Genomic_DNA"/>
</dbReference>
<dbReference type="InterPro" id="IPR001173">
    <property type="entry name" value="Glyco_trans_2-like"/>
</dbReference>
<organism evidence="2 3">
    <name type="scientific">Microbacterium terrae</name>
    <dbReference type="NCBI Taxonomy" id="69369"/>
    <lineage>
        <taxon>Bacteria</taxon>
        <taxon>Bacillati</taxon>
        <taxon>Actinomycetota</taxon>
        <taxon>Actinomycetes</taxon>
        <taxon>Micrococcales</taxon>
        <taxon>Microbacteriaceae</taxon>
        <taxon>Microbacterium</taxon>
    </lineage>
</organism>
<protein>
    <submittedName>
        <fullName evidence="2">Glycosyltransferase EpsJ</fullName>
        <ecNumber evidence="2">2.4.-.-</ecNumber>
    </submittedName>
</protein>
<proteinExistence type="predicted"/>
<dbReference type="GO" id="GO:0044010">
    <property type="term" value="P:single-species biofilm formation"/>
    <property type="evidence" value="ECO:0007669"/>
    <property type="project" value="TreeGrafter"/>
</dbReference>
<reference evidence="2 3" key="1">
    <citation type="submission" date="2015-02" db="EMBL/GenBank/DDBJ databases">
        <title>Draft genome sequences of ten Microbacterium spp. with emphasis on heavy metal contaminated environments.</title>
        <authorList>
            <person name="Corretto E."/>
        </authorList>
    </citation>
    <scope>NUCLEOTIDE SEQUENCE [LARGE SCALE GENOMIC DNA]</scope>
    <source>
        <strain evidence="2 3">DSM 12510</strain>
    </source>
</reference>
<dbReference type="Pfam" id="PF00535">
    <property type="entry name" value="Glycos_transf_2"/>
    <property type="match status" value="1"/>
</dbReference>
<evidence type="ECO:0000313" key="3">
    <source>
        <dbReference type="Proteomes" id="UP000033956"/>
    </source>
</evidence>
<dbReference type="PATRIC" id="fig|92835.4.peg.1096"/>
<dbReference type="PANTHER" id="PTHR43685">
    <property type="entry name" value="GLYCOSYLTRANSFERASE"/>
    <property type="match status" value="1"/>
</dbReference>
<keyword evidence="2" id="KW-0808">Transferase</keyword>